<comment type="caution">
    <text evidence="3">The sequence shown here is derived from an EMBL/GenBank/DDBJ whole genome shotgun (WGS) entry which is preliminary data.</text>
</comment>
<feature type="transmembrane region" description="Helical" evidence="1">
    <location>
        <begin position="34"/>
        <end position="51"/>
    </location>
</feature>
<feature type="domain" description="TonB C-terminal" evidence="2">
    <location>
        <begin position="194"/>
        <end position="260"/>
    </location>
</feature>
<keyword evidence="4" id="KW-1185">Reference proteome</keyword>
<dbReference type="Proteomes" id="UP001595953">
    <property type="component" value="Unassembled WGS sequence"/>
</dbReference>
<name>A0ABV9N6F0_9FLAO</name>
<protein>
    <submittedName>
        <fullName evidence="3">Energy transducer TonB</fullName>
    </submittedName>
</protein>
<keyword evidence="1" id="KW-0472">Membrane</keyword>
<evidence type="ECO:0000313" key="4">
    <source>
        <dbReference type="Proteomes" id="UP001595953"/>
    </source>
</evidence>
<dbReference type="InterPro" id="IPR037682">
    <property type="entry name" value="TonB_C"/>
</dbReference>
<sequence>MKNFKEARHIAGQSNTNVRKTQKHEVNLQKNSTLYFQVGLIICLLVVYGLFEMRFETKFATVDQVLKYDDLEEIDIKNFKVFQEEQKVEPRKEVQTIGSKDFDIKEDDFIPSESLKTLIADPVTPTAPIDPGSIEVPKIFDEPEIFNIIGVEQVPIYPGCESANTNKARIKCMNEKLATLVQRKFNTDLASGLGLEGTQRINVQFKIDAKGNIIDIQTRAPHHELEQEALRLASKIPTMKPGMQRDKPVTVMYNLPIIFKVH</sequence>
<organism evidence="3 4">
    <name type="scientific">Geojedonia litorea</name>
    <dbReference type="NCBI Taxonomy" id="1268269"/>
    <lineage>
        <taxon>Bacteria</taxon>
        <taxon>Pseudomonadati</taxon>
        <taxon>Bacteroidota</taxon>
        <taxon>Flavobacteriia</taxon>
        <taxon>Flavobacteriales</taxon>
        <taxon>Flavobacteriaceae</taxon>
        <taxon>Geojedonia</taxon>
    </lineage>
</organism>
<evidence type="ECO:0000259" key="2">
    <source>
        <dbReference type="Pfam" id="PF03544"/>
    </source>
</evidence>
<dbReference type="RefSeq" id="WP_387963078.1">
    <property type="nucleotide sequence ID" value="NZ_JBHSGP010000014.1"/>
</dbReference>
<dbReference type="SUPFAM" id="SSF74653">
    <property type="entry name" value="TolA/TonB C-terminal domain"/>
    <property type="match status" value="1"/>
</dbReference>
<keyword evidence="1" id="KW-0812">Transmembrane</keyword>
<dbReference type="EMBL" id="JBHSGP010000014">
    <property type="protein sequence ID" value="MFC4722510.1"/>
    <property type="molecule type" value="Genomic_DNA"/>
</dbReference>
<reference evidence="4" key="1">
    <citation type="journal article" date="2019" name="Int. J. Syst. Evol. Microbiol.">
        <title>The Global Catalogue of Microorganisms (GCM) 10K type strain sequencing project: providing services to taxonomists for standard genome sequencing and annotation.</title>
        <authorList>
            <consortium name="The Broad Institute Genomics Platform"/>
            <consortium name="The Broad Institute Genome Sequencing Center for Infectious Disease"/>
            <person name="Wu L."/>
            <person name="Ma J."/>
        </authorList>
    </citation>
    <scope>NUCLEOTIDE SEQUENCE [LARGE SCALE GENOMIC DNA]</scope>
    <source>
        <strain evidence="4">CCUG 63682</strain>
    </source>
</reference>
<evidence type="ECO:0000256" key="1">
    <source>
        <dbReference type="SAM" id="Phobius"/>
    </source>
</evidence>
<dbReference type="Pfam" id="PF03544">
    <property type="entry name" value="TonB_C"/>
    <property type="match status" value="1"/>
</dbReference>
<accession>A0ABV9N6F0</accession>
<dbReference type="Gene3D" id="3.30.1150.10">
    <property type="match status" value="1"/>
</dbReference>
<keyword evidence="1" id="KW-1133">Transmembrane helix</keyword>
<gene>
    <name evidence="3" type="ORF">ACFO5O_09265</name>
</gene>
<proteinExistence type="predicted"/>
<evidence type="ECO:0000313" key="3">
    <source>
        <dbReference type="EMBL" id="MFC4722510.1"/>
    </source>
</evidence>